<reference evidence="7" key="1">
    <citation type="journal article" date="2015" name="Sci. Rep.">
        <title>Tissue- and time-dependent transcription in Ixodes ricinus salivary glands and midguts when blood feeding on the vertebrate host.</title>
        <authorList>
            <person name="Kotsyfakis M."/>
            <person name="Schwarz A."/>
            <person name="Erhart J."/>
            <person name="Ribeiro J.M."/>
        </authorList>
    </citation>
    <scope>NUCLEOTIDE SEQUENCE</scope>
    <source>
        <tissue evidence="7">Salivary gland and midgut</tissue>
    </source>
</reference>
<keyword evidence="3 6" id="KW-0732">Signal</keyword>
<evidence type="ECO:0000313" key="7">
    <source>
        <dbReference type="EMBL" id="JAB76856.1"/>
    </source>
</evidence>
<organism evidence="7">
    <name type="scientific">Ixodes ricinus</name>
    <name type="common">Common tick</name>
    <name type="synonym">Acarus ricinus</name>
    <dbReference type="NCBI Taxonomy" id="34613"/>
    <lineage>
        <taxon>Eukaryota</taxon>
        <taxon>Metazoa</taxon>
        <taxon>Ecdysozoa</taxon>
        <taxon>Arthropoda</taxon>
        <taxon>Chelicerata</taxon>
        <taxon>Arachnida</taxon>
        <taxon>Acari</taxon>
        <taxon>Parasitiformes</taxon>
        <taxon>Ixodida</taxon>
        <taxon>Ixodoidea</taxon>
        <taxon>Ixodidae</taxon>
        <taxon>Ixodinae</taxon>
        <taxon>Ixodes</taxon>
    </lineage>
</organism>
<feature type="chain" id="PRO_5004738736" evidence="6">
    <location>
        <begin position="22"/>
        <end position="121"/>
    </location>
</feature>
<evidence type="ECO:0000256" key="1">
    <source>
        <dbReference type="ARBA" id="ARBA00004613"/>
    </source>
</evidence>
<evidence type="ECO:0000256" key="3">
    <source>
        <dbReference type="ARBA" id="ARBA00022729"/>
    </source>
</evidence>
<evidence type="ECO:0000256" key="5">
    <source>
        <dbReference type="ARBA" id="ARBA00034321"/>
    </source>
</evidence>
<evidence type="ECO:0000256" key="2">
    <source>
        <dbReference type="ARBA" id="ARBA00022525"/>
    </source>
</evidence>
<dbReference type="Gene3D" id="3.40.1620.60">
    <property type="match status" value="1"/>
</dbReference>
<accession>V5IFY8</accession>
<keyword evidence="4" id="KW-0325">Glycoprotein</keyword>
<dbReference type="AlphaFoldDB" id="V5IFY8"/>
<comment type="similarity">
    <text evidence="5">Belongs to the salp15 family.</text>
</comment>
<feature type="signal peptide" evidence="6">
    <location>
        <begin position="1"/>
        <end position="21"/>
    </location>
</feature>
<sequence>MQLALFIVIVTFTHLACEVQSEFSPDIFEKMNFMPPDCRAKLREQLVLRCSEHPFQTQLVKVSECTFRCGEEHNNGKTMGTTGQYFNLKDGTPCGQDMICIDGQCIPRCSMPFVKLLKGIK</sequence>
<comment type="subcellular location">
    <subcellularLocation>
        <location evidence="1">Secreted</location>
    </subcellularLocation>
</comment>
<dbReference type="GO" id="GO:0005576">
    <property type="term" value="C:extracellular region"/>
    <property type="evidence" value="ECO:0007669"/>
    <property type="project" value="UniProtKB-SubCell"/>
</dbReference>
<name>V5IFY8_IXORI</name>
<protein>
    <submittedName>
        <fullName evidence="7">Putative tick ixostatin</fullName>
    </submittedName>
</protein>
<keyword evidence="2" id="KW-0964">Secreted</keyword>
<dbReference type="Pfam" id="PF12115">
    <property type="entry name" value="Salp15"/>
    <property type="match status" value="1"/>
</dbReference>
<proteinExistence type="evidence at transcript level"/>
<dbReference type="EMBL" id="GANP01007612">
    <property type="protein sequence ID" value="JAB76856.1"/>
    <property type="molecule type" value="mRNA"/>
</dbReference>
<evidence type="ECO:0000256" key="4">
    <source>
        <dbReference type="ARBA" id="ARBA00023180"/>
    </source>
</evidence>
<evidence type="ECO:0000256" key="6">
    <source>
        <dbReference type="SAM" id="SignalP"/>
    </source>
</evidence>
<dbReference type="InterPro" id="IPR021971">
    <property type="entry name" value="Salp15"/>
</dbReference>